<dbReference type="Pfam" id="PF01266">
    <property type="entry name" value="DAO"/>
    <property type="match status" value="1"/>
</dbReference>
<dbReference type="InterPro" id="IPR036188">
    <property type="entry name" value="FAD/NAD-bd_sf"/>
</dbReference>
<dbReference type="SUPFAM" id="SSF51905">
    <property type="entry name" value="FAD/NAD(P)-binding domain"/>
    <property type="match status" value="1"/>
</dbReference>
<reference evidence="2 3" key="1">
    <citation type="journal article" date="2019" name="PLoS Genet.">
        <title>Convergent evolution of linked mating-type loci in basidiomycete fungi.</title>
        <authorList>
            <person name="Sun S."/>
            <person name="Coelho M.A."/>
            <person name="Heitman J."/>
            <person name="Nowrousian M."/>
        </authorList>
    </citation>
    <scope>NUCLEOTIDE SEQUENCE [LARGE SCALE GENOMIC DNA]</scope>
    <source>
        <strain evidence="2 3">CBS 4282</strain>
    </source>
</reference>
<feature type="domain" description="FAD dependent oxidoreductase" evidence="1">
    <location>
        <begin position="40"/>
        <end position="385"/>
    </location>
</feature>
<sequence length="386" mass="42457">MPAFPQLFTSTVSHWQKTNRGPTSLWSHGRDASLPTEVVDYVIIGAGATGASLAYQLSQPGAADGKSIVLLDAKDVASCASGRNGGHVLPRAWAMFPTFMSPLEKGGSSLNAEQVLDIIFFEQDNLDLIERIVKSEGLDVDFWRGHRYEVFNTPQSAADNMRNFELLQRLIARSPKYRHRKVDWMVITDPAEAKRVSRVHDAVACNRIPSGSWHPHRAVTALLRLALKSTAANVQFFSWAPVAGISNANGRVSVDCESRGVITARQVIVATNAYTRHLLPETQDLLVPRLAQAGRVVPPASFSGAQALSNTYTVREGPYLIQTPYAGLVFGPYPNMDPPDQVYNIEDDSITTPSVRAWLQSWCRDNFVDWGQESAGEGLAEHWSGE</sequence>
<proteinExistence type="predicted"/>
<dbReference type="Proteomes" id="UP000473826">
    <property type="component" value="Unassembled WGS sequence"/>
</dbReference>
<comment type="caution">
    <text evidence="2">The sequence shown here is derived from an EMBL/GenBank/DDBJ whole genome shotgun (WGS) entry which is preliminary data.</text>
</comment>
<evidence type="ECO:0000313" key="3">
    <source>
        <dbReference type="Proteomes" id="UP000473826"/>
    </source>
</evidence>
<keyword evidence="3" id="KW-1185">Reference proteome</keyword>
<dbReference type="Gene3D" id="3.50.50.60">
    <property type="entry name" value="FAD/NAD(P)-binding domain"/>
    <property type="match status" value="1"/>
</dbReference>
<evidence type="ECO:0000313" key="2">
    <source>
        <dbReference type="EMBL" id="TXT09243.1"/>
    </source>
</evidence>
<dbReference type="AlphaFoldDB" id="A0A7D8Z3S6"/>
<dbReference type="EMBL" id="QKWK01000006">
    <property type="protein sequence ID" value="TXT09243.1"/>
    <property type="molecule type" value="Genomic_DNA"/>
</dbReference>
<name>A0A7D8Z3S6_VANHU</name>
<accession>A0A7D8Z3S6</accession>
<protein>
    <recommendedName>
        <fullName evidence="1">FAD dependent oxidoreductase domain-containing protein</fullName>
    </recommendedName>
</protein>
<dbReference type="InterPro" id="IPR006076">
    <property type="entry name" value="FAD-dep_OxRdtase"/>
</dbReference>
<evidence type="ECO:0000259" key="1">
    <source>
        <dbReference type="Pfam" id="PF01266"/>
    </source>
</evidence>
<organism evidence="2 3">
    <name type="scientific">Vanrija humicola</name>
    <name type="common">Yeast</name>
    <name type="synonym">Cryptococcus humicola</name>
    <dbReference type="NCBI Taxonomy" id="5417"/>
    <lineage>
        <taxon>Eukaryota</taxon>
        <taxon>Fungi</taxon>
        <taxon>Dikarya</taxon>
        <taxon>Basidiomycota</taxon>
        <taxon>Agaricomycotina</taxon>
        <taxon>Tremellomycetes</taxon>
        <taxon>Trichosporonales</taxon>
        <taxon>Trichosporonaceae</taxon>
        <taxon>Vanrija</taxon>
    </lineage>
</organism>
<gene>
    <name evidence="2" type="ORF">VHUM_02717</name>
</gene>
<dbReference type="PANTHER" id="PTHR13847">
    <property type="entry name" value="SARCOSINE DEHYDROGENASE-RELATED"/>
    <property type="match status" value="1"/>
</dbReference>
<dbReference type="OrthoDB" id="429143at2759"/>
<dbReference type="Gene3D" id="3.30.9.10">
    <property type="entry name" value="D-Amino Acid Oxidase, subunit A, domain 2"/>
    <property type="match status" value="1"/>
</dbReference>
<dbReference type="PANTHER" id="PTHR13847:SF260">
    <property type="entry name" value="FAD DEPENDENT OXIDOREDUCTASE DOMAIN-CONTAINING PROTEIN"/>
    <property type="match status" value="1"/>
</dbReference>
<dbReference type="GO" id="GO:0005737">
    <property type="term" value="C:cytoplasm"/>
    <property type="evidence" value="ECO:0007669"/>
    <property type="project" value="TreeGrafter"/>
</dbReference>